<gene>
    <name evidence="1" type="ORF">DSM00_2279</name>
</gene>
<name>A0A4Q0P4C9_9FLAO</name>
<sequence>MLSKFFKRSKSNDNGLKHNVLFAPNYLVKSQKFKDRTEYTMGGHSIISIDQTDGENTGLYFNATRTYSANKISLTDDNSLRLGFQSILKDHFLTLGTRKDLVQTQVGDTLKIDFKDGTTLTFVLENCSEIAKQNKGYACNLRTRISEDEIAFFTTKLINSYTFGFAETGKEYKKSLNPDSKRKFREAAQSFLFILKNYY</sequence>
<accession>A0A4Q0P4C9</accession>
<dbReference type="AlphaFoldDB" id="A0A4Q0P4C9"/>
<dbReference type="Proteomes" id="UP000289238">
    <property type="component" value="Unassembled WGS sequence"/>
</dbReference>
<comment type="caution">
    <text evidence="1">The sequence shown here is derived from an EMBL/GenBank/DDBJ whole genome shotgun (WGS) entry which is preliminary data.</text>
</comment>
<dbReference type="EMBL" id="QOVM01000005">
    <property type="protein sequence ID" value="RXG21434.1"/>
    <property type="molecule type" value="Genomic_DNA"/>
</dbReference>
<protein>
    <submittedName>
        <fullName evidence="1">Uncharacterized protein</fullName>
    </submittedName>
</protein>
<organism evidence="1 2">
    <name type="scientific">Leeuwenhoekiella aequorea</name>
    <dbReference type="NCBI Taxonomy" id="283736"/>
    <lineage>
        <taxon>Bacteria</taxon>
        <taxon>Pseudomonadati</taxon>
        <taxon>Bacteroidota</taxon>
        <taxon>Flavobacteriia</taxon>
        <taxon>Flavobacteriales</taxon>
        <taxon>Flavobacteriaceae</taxon>
        <taxon>Leeuwenhoekiella</taxon>
    </lineage>
</organism>
<evidence type="ECO:0000313" key="1">
    <source>
        <dbReference type="EMBL" id="RXG21434.1"/>
    </source>
</evidence>
<keyword evidence="2" id="KW-1185">Reference proteome</keyword>
<dbReference type="OrthoDB" id="1443315at2"/>
<dbReference type="RefSeq" id="WP_128758112.1">
    <property type="nucleotide sequence ID" value="NZ_QOVM01000005.1"/>
</dbReference>
<reference evidence="1 2" key="1">
    <citation type="submission" date="2018-07" db="EMBL/GenBank/DDBJ databases">
        <title>Leeuwenhoekiella genomics.</title>
        <authorList>
            <person name="Tahon G."/>
            <person name="Willems A."/>
        </authorList>
    </citation>
    <scope>NUCLEOTIDE SEQUENCE [LARGE SCALE GENOMIC DNA]</scope>
    <source>
        <strain evidence="1 2">LMG 22550</strain>
    </source>
</reference>
<evidence type="ECO:0000313" key="2">
    <source>
        <dbReference type="Proteomes" id="UP000289238"/>
    </source>
</evidence>
<proteinExistence type="predicted"/>